<evidence type="ECO:0000256" key="2">
    <source>
        <dbReference type="SAM" id="Phobius"/>
    </source>
</evidence>
<keyword evidence="2" id="KW-0812">Transmembrane</keyword>
<gene>
    <name evidence="5" type="ORF">GCM10011394_10890</name>
</gene>
<feature type="signal peptide" evidence="3">
    <location>
        <begin position="1"/>
        <end position="21"/>
    </location>
</feature>
<dbReference type="InterPro" id="IPR050469">
    <property type="entry name" value="Diguanylate_Cyclase"/>
</dbReference>
<accession>A0ABQ2EAF3</accession>
<keyword evidence="6" id="KW-1185">Reference proteome</keyword>
<evidence type="ECO:0000313" key="6">
    <source>
        <dbReference type="Proteomes" id="UP000599009"/>
    </source>
</evidence>
<evidence type="ECO:0000256" key="1">
    <source>
        <dbReference type="ARBA" id="ARBA00012528"/>
    </source>
</evidence>
<dbReference type="PANTHER" id="PTHR45138">
    <property type="entry name" value="REGULATORY COMPONENTS OF SENSORY TRANSDUCTION SYSTEM"/>
    <property type="match status" value="1"/>
</dbReference>
<dbReference type="PANTHER" id="PTHR45138:SF24">
    <property type="entry name" value="DIGUANYLATE CYCLASE DGCC-RELATED"/>
    <property type="match status" value="1"/>
</dbReference>
<comment type="caution">
    <text evidence="5">The sequence shown here is derived from an EMBL/GenBank/DDBJ whole genome shotgun (WGS) entry which is preliminary data.</text>
</comment>
<dbReference type="EMBL" id="BMME01000001">
    <property type="protein sequence ID" value="GGK03732.1"/>
    <property type="molecule type" value="Genomic_DNA"/>
</dbReference>
<proteinExistence type="predicted"/>
<dbReference type="Proteomes" id="UP000599009">
    <property type="component" value="Unassembled WGS sequence"/>
</dbReference>
<dbReference type="CDD" id="cd01949">
    <property type="entry name" value="GGDEF"/>
    <property type="match status" value="1"/>
</dbReference>
<sequence length="613" mass="67910">MCRLIPIAFLLLALVGLPAFANDAVEAEVREIERLAVTAHWRQSDARIERLKPRLDRFSPEQRQRLEFVHLRNLGLSAHEQEALQGFTELLEEDLSAQLRVRVFTTAISIAANVEDWPLAFEWLGEGLLHLSEAPSESGKLMGVASYLHTLVGEIAKARELALRGLELVEARGGDARAVCQAVADVALAEDHARNFRESETWRYRQIEECTRAGDLVFIANGKYGVGKMLAAQGRHAEALDWGRQAIAEFEAAGFAGGAWSAKLVVAESLTTLGRGFDEAQVLLTEALAHYREKDAEFAIAETEQLMADLAERRGDLVEALAHRKFAATASQAAESISRERQLAYLQVEFDTRLKEQQIALLEAEKELAALQVTATQRRQWLLGLGMFALLVTAILLAILLRHSFHERRRYRRQSERDGLTGLLNYQQIRKRGEAAFARARADRRPFTAIVADIDLFKQVNDSYGHAAGDEALRSLGGWISEVVEGHGIAGRSGGDEFTILLEGDAAEAEALLRRLRARLEPITVFGQTFGFNLSAGLCQDDGNNATLEPLLHKADQALYRAKHGGRDRVVRADGNVAVRDLPDAHYEEYTTLVIPPLGRLRDDPGRGAGEPR</sequence>
<organism evidence="5 6">
    <name type="scientific">Luteimonas terricola</name>
    <dbReference type="NCBI Taxonomy" id="645597"/>
    <lineage>
        <taxon>Bacteria</taxon>
        <taxon>Pseudomonadati</taxon>
        <taxon>Pseudomonadota</taxon>
        <taxon>Gammaproteobacteria</taxon>
        <taxon>Lysobacterales</taxon>
        <taxon>Lysobacteraceae</taxon>
        <taxon>Luteimonas</taxon>
    </lineage>
</organism>
<name>A0ABQ2EAF3_9GAMM</name>
<dbReference type="NCBIfam" id="TIGR00254">
    <property type="entry name" value="GGDEF"/>
    <property type="match status" value="1"/>
</dbReference>
<feature type="chain" id="PRO_5045472863" description="diguanylate cyclase" evidence="3">
    <location>
        <begin position="22"/>
        <end position="613"/>
    </location>
</feature>
<dbReference type="Gene3D" id="3.30.70.270">
    <property type="match status" value="1"/>
</dbReference>
<dbReference type="InterPro" id="IPR043128">
    <property type="entry name" value="Rev_trsase/Diguanyl_cyclase"/>
</dbReference>
<dbReference type="SMART" id="SM00267">
    <property type="entry name" value="GGDEF"/>
    <property type="match status" value="1"/>
</dbReference>
<dbReference type="InterPro" id="IPR029787">
    <property type="entry name" value="Nucleotide_cyclase"/>
</dbReference>
<feature type="domain" description="GGDEF" evidence="4">
    <location>
        <begin position="445"/>
        <end position="575"/>
    </location>
</feature>
<feature type="transmembrane region" description="Helical" evidence="2">
    <location>
        <begin position="381"/>
        <end position="401"/>
    </location>
</feature>
<dbReference type="SUPFAM" id="SSF55073">
    <property type="entry name" value="Nucleotide cyclase"/>
    <property type="match status" value="1"/>
</dbReference>
<dbReference type="SUPFAM" id="SSF48452">
    <property type="entry name" value="TPR-like"/>
    <property type="match status" value="1"/>
</dbReference>
<dbReference type="InterPro" id="IPR000160">
    <property type="entry name" value="GGDEF_dom"/>
</dbReference>
<keyword evidence="2" id="KW-1133">Transmembrane helix</keyword>
<protein>
    <recommendedName>
        <fullName evidence="1">diguanylate cyclase</fullName>
        <ecNumber evidence="1">2.7.7.65</ecNumber>
    </recommendedName>
</protein>
<keyword evidence="2" id="KW-0472">Membrane</keyword>
<dbReference type="RefSeq" id="WP_132984975.1">
    <property type="nucleotide sequence ID" value="NZ_BMME01000001.1"/>
</dbReference>
<dbReference type="PROSITE" id="PS50887">
    <property type="entry name" value="GGDEF"/>
    <property type="match status" value="1"/>
</dbReference>
<evidence type="ECO:0000313" key="5">
    <source>
        <dbReference type="EMBL" id="GGK03732.1"/>
    </source>
</evidence>
<evidence type="ECO:0000259" key="4">
    <source>
        <dbReference type="PROSITE" id="PS50887"/>
    </source>
</evidence>
<dbReference type="EC" id="2.7.7.65" evidence="1"/>
<dbReference type="InterPro" id="IPR011990">
    <property type="entry name" value="TPR-like_helical_dom_sf"/>
</dbReference>
<keyword evidence="3" id="KW-0732">Signal</keyword>
<reference evidence="6" key="1">
    <citation type="journal article" date="2019" name="Int. J. Syst. Evol. Microbiol.">
        <title>The Global Catalogue of Microorganisms (GCM) 10K type strain sequencing project: providing services to taxonomists for standard genome sequencing and annotation.</title>
        <authorList>
            <consortium name="The Broad Institute Genomics Platform"/>
            <consortium name="The Broad Institute Genome Sequencing Center for Infectious Disease"/>
            <person name="Wu L."/>
            <person name="Ma J."/>
        </authorList>
    </citation>
    <scope>NUCLEOTIDE SEQUENCE [LARGE SCALE GENOMIC DNA]</scope>
    <source>
        <strain evidence="6">CGMCC 1.8985</strain>
    </source>
</reference>
<evidence type="ECO:0000256" key="3">
    <source>
        <dbReference type="SAM" id="SignalP"/>
    </source>
</evidence>
<dbReference type="Gene3D" id="1.25.40.10">
    <property type="entry name" value="Tetratricopeptide repeat domain"/>
    <property type="match status" value="1"/>
</dbReference>
<dbReference type="Pfam" id="PF00990">
    <property type="entry name" value="GGDEF"/>
    <property type="match status" value="1"/>
</dbReference>